<dbReference type="Proteomes" id="UP000683360">
    <property type="component" value="Unassembled WGS sequence"/>
</dbReference>
<evidence type="ECO:0000313" key="8">
    <source>
        <dbReference type="EMBL" id="CAG2206152.1"/>
    </source>
</evidence>
<sequence>MLLKISRMTCLFMIIKVGTFSNSKKFTMNNYKPSWDGSCGRPESCTECPGFITTKSRFMLQRSSQTNPATIVAFYPVSSKGFDAYKCGNLNLGSFYRALATSYTLKILAPRPFNVRSLVLDTCSNSLRIDRDLYSILSSGGLCHSQTAFDGVINNSTIGGVVTTSTANVIAANRILAPLKIPLVGAFSTSSVLNDKYKYPYVARTISSDLQETQAIADVLQHNNWTYVTVIYSKEVYGKSGYENFKSQAGKNGICIAVSLPVQVQGSSDDIKNALSQLSTETGANVVILITLNPEQILKGAKDLGIINQYLWIGTETWGTNTLDSNLADDVKGSITVAMRNTMVTGFNNYLKSLRYNNRDNIPDDWFEEFYQQVHKCQLPMASVVYSQYKVCNLSEQLTDEKLQMNNYIIFTTIAATYSIANAIQSTKNARCATKTNFKDCFYDDSNKEDLFKRLLETKWSGWTDEPGFDLNFNEDRYWDVGYDIYNYVVENGLHVYKRVGSTIGENAGSLSPILTYKPDSFMSQCPVGNDCTCTDIVTKQPSAVQQTNKEEKRSKGRGIITGEKINFRNLTGRAQTGINLKNENTCGRSQQVLLEPEPGMIRVEYKEFVPDVMFSSVGEKGSDFSCISPCIPNTTNFQVFLLAAVSDIEFLEKAVYPSYVCSRDKFLQLLTLSHCKLPLK</sequence>
<dbReference type="PANTHER" id="PTHR24060">
    <property type="entry name" value="METABOTROPIC GLUTAMATE RECEPTOR"/>
    <property type="match status" value="1"/>
</dbReference>
<evidence type="ECO:0000256" key="4">
    <source>
        <dbReference type="ARBA" id="ARBA00023136"/>
    </source>
</evidence>
<dbReference type="InterPro" id="IPR000337">
    <property type="entry name" value="GPCR_3"/>
</dbReference>
<comment type="caution">
    <text evidence="8">The sequence shown here is derived from an EMBL/GenBank/DDBJ whole genome shotgun (WGS) entry which is preliminary data.</text>
</comment>
<evidence type="ECO:0000256" key="1">
    <source>
        <dbReference type="ARBA" id="ARBA00004141"/>
    </source>
</evidence>
<evidence type="ECO:0000259" key="7">
    <source>
        <dbReference type="Pfam" id="PF01094"/>
    </source>
</evidence>
<keyword evidence="9" id="KW-1185">Reference proteome</keyword>
<dbReference type="InterPro" id="IPR028082">
    <property type="entry name" value="Peripla_BP_I"/>
</dbReference>
<evidence type="ECO:0000256" key="6">
    <source>
        <dbReference type="ARBA" id="ARBA00023180"/>
    </source>
</evidence>
<keyword evidence="4" id="KW-0472">Membrane</keyword>
<keyword evidence="2" id="KW-0812">Transmembrane</keyword>
<name>A0A8S3RDB3_MYTED</name>
<proteinExistence type="predicted"/>
<dbReference type="PRINTS" id="PR00248">
    <property type="entry name" value="GPCRMGR"/>
</dbReference>
<organism evidence="8 9">
    <name type="scientific">Mytilus edulis</name>
    <name type="common">Blue mussel</name>
    <dbReference type="NCBI Taxonomy" id="6550"/>
    <lineage>
        <taxon>Eukaryota</taxon>
        <taxon>Metazoa</taxon>
        <taxon>Spiralia</taxon>
        <taxon>Lophotrochozoa</taxon>
        <taxon>Mollusca</taxon>
        <taxon>Bivalvia</taxon>
        <taxon>Autobranchia</taxon>
        <taxon>Pteriomorphia</taxon>
        <taxon>Mytilida</taxon>
        <taxon>Mytiloidea</taxon>
        <taxon>Mytilidae</taxon>
        <taxon>Mytilinae</taxon>
        <taxon>Mytilus</taxon>
    </lineage>
</organism>
<accession>A0A8S3RDB3</accession>
<protein>
    <submittedName>
        <fullName evidence="8">GRM2</fullName>
    </submittedName>
</protein>
<dbReference type="InterPro" id="IPR001828">
    <property type="entry name" value="ANF_lig-bd_rcpt"/>
</dbReference>
<comment type="subcellular location">
    <subcellularLocation>
        <location evidence="1">Membrane</location>
        <topology evidence="1">Multi-pass membrane protein</topology>
    </subcellularLocation>
</comment>
<keyword evidence="6" id="KW-0325">Glycoprotein</keyword>
<evidence type="ECO:0000256" key="2">
    <source>
        <dbReference type="ARBA" id="ARBA00022692"/>
    </source>
</evidence>
<gene>
    <name evidence="8" type="ORF">MEDL_20519</name>
</gene>
<feature type="domain" description="Receptor ligand binding region" evidence="7">
    <location>
        <begin position="163"/>
        <end position="489"/>
    </location>
</feature>
<dbReference type="Gene3D" id="3.40.50.2300">
    <property type="match status" value="2"/>
</dbReference>
<dbReference type="EMBL" id="CAJPWZ010001043">
    <property type="protein sequence ID" value="CAG2206152.1"/>
    <property type="molecule type" value="Genomic_DNA"/>
</dbReference>
<evidence type="ECO:0000256" key="5">
    <source>
        <dbReference type="ARBA" id="ARBA00023170"/>
    </source>
</evidence>
<dbReference type="AlphaFoldDB" id="A0A8S3RDB3"/>
<dbReference type="Pfam" id="PF01094">
    <property type="entry name" value="ANF_receptor"/>
    <property type="match status" value="1"/>
</dbReference>
<dbReference type="SUPFAM" id="SSF53822">
    <property type="entry name" value="Periplasmic binding protein-like I"/>
    <property type="match status" value="1"/>
</dbReference>
<keyword evidence="5" id="KW-0675">Receptor</keyword>
<keyword evidence="3" id="KW-1133">Transmembrane helix</keyword>
<evidence type="ECO:0000256" key="3">
    <source>
        <dbReference type="ARBA" id="ARBA00022989"/>
    </source>
</evidence>
<dbReference type="GO" id="GO:0004930">
    <property type="term" value="F:G protein-coupled receptor activity"/>
    <property type="evidence" value="ECO:0007669"/>
    <property type="project" value="InterPro"/>
</dbReference>
<dbReference type="InterPro" id="IPR050726">
    <property type="entry name" value="mGluR"/>
</dbReference>
<dbReference type="GO" id="GO:0016020">
    <property type="term" value="C:membrane"/>
    <property type="evidence" value="ECO:0007669"/>
    <property type="project" value="UniProtKB-SubCell"/>
</dbReference>
<reference evidence="8" key="1">
    <citation type="submission" date="2021-03" db="EMBL/GenBank/DDBJ databases">
        <authorList>
            <person name="Bekaert M."/>
        </authorList>
    </citation>
    <scope>NUCLEOTIDE SEQUENCE</scope>
</reference>
<dbReference type="OrthoDB" id="6143034at2759"/>
<evidence type="ECO:0000313" key="9">
    <source>
        <dbReference type="Proteomes" id="UP000683360"/>
    </source>
</evidence>